<protein>
    <submittedName>
        <fullName evidence="2">Uncharacterized protein</fullName>
    </submittedName>
</protein>
<name>A0A1G7P6F7_9FIRM</name>
<accession>A0A1G7P6F7</accession>
<dbReference type="STRING" id="1123285.SAMN05660235_02847"/>
<keyword evidence="1" id="KW-0472">Membrane</keyword>
<reference evidence="3" key="1">
    <citation type="submission" date="2016-10" db="EMBL/GenBank/DDBJ databases">
        <authorList>
            <person name="Varghese N."/>
            <person name="Submissions S."/>
        </authorList>
    </citation>
    <scope>NUCLEOTIDE SEQUENCE [LARGE SCALE GENOMIC DNA]</scope>
    <source>
        <strain evidence="3">DSM 23256</strain>
    </source>
</reference>
<dbReference type="EMBL" id="FNBU01000032">
    <property type="protein sequence ID" value="SDF81727.1"/>
    <property type="molecule type" value="Genomic_DNA"/>
</dbReference>
<feature type="transmembrane region" description="Helical" evidence="1">
    <location>
        <begin position="20"/>
        <end position="41"/>
    </location>
</feature>
<evidence type="ECO:0000313" key="2">
    <source>
        <dbReference type="EMBL" id="SDF81727.1"/>
    </source>
</evidence>
<dbReference type="AlphaFoldDB" id="A0A1G7P6F7"/>
<proteinExistence type="predicted"/>
<organism evidence="2 3">
    <name type="scientific">Sporolituus thermophilus DSM 23256</name>
    <dbReference type="NCBI Taxonomy" id="1123285"/>
    <lineage>
        <taxon>Bacteria</taxon>
        <taxon>Bacillati</taxon>
        <taxon>Bacillota</taxon>
        <taxon>Negativicutes</taxon>
        <taxon>Selenomonadales</taxon>
        <taxon>Sporomusaceae</taxon>
        <taxon>Sporolituus</taxon>
    </lineage>
</organism>
<dbReference type="RefSeq" id="WP_093691977.1">
    <property type="nucleotide sequence ID" value="NZ_FNBU01000032.1"/>
</dbReference>
<dbReference type="Proteomes" id="UP000243333">
    <property type="component" value="Unassembled WGS sequence"/>
</dbReference>
<keyword evidence="1" id="KW-0812">Transmembrane</keyword>
<keyword evidence="1" id="KW-1133">Transmembrane helix</keyword>
<evidence type="ECO:0000313" key="3">
    <source>
        <dbReference type="Proteomes" id="UP000243333"/>
    </source>
</evidence>
<gene>
    <name evidence="2" type="ORF">SAMN05660235_02847</name>
</gene>
<sequence length="62" mass="7369">MGYRNNNWVDDTIWEFPRTGFWLIHVLGTAFVFLAGMRFALRRAPIWPVLAFRLFRLLKGRG</sequence>
<keyword evidence="3" id="KW-1185">Reference proteome</keyword>
<evidence type="ECO:0000256" key="1">
    <source>
        <dbReference type="SAM" id="Phobius"/>
    </source>
</evidence>
<dbReference type="OrthoDB" id="1683926at2"/>